<dbReference type="PROSITE" id="PS00383">
    <property type="entry name" value="TYR_PHOSPHATASE_1"/>
    <property type="match status" value="1"/>
</dbReference>
<protein>
    <recommendedName>
        <fullName evidence="2">protein-tyrosine-phosphatase</fullName>
        <ecNumber evidence="2">3.1.3.48</ecNumber>
    </recommendedName>
</protein>
<dbReference type="PRINTS" id="PR00700">
    <property type="entry name" value="PRTYPHPHTASE"/>
</dbReference>
<dbReference type="InterPro" id="IPR016130">
    <property type="entry name" value="Tyr_Pase_AS"/>
</dbReference>
<evidence type="ECO:0000259" key="6">
    <source>
        <dbReference type="PROSITE" id="PS50055"/>
    </source>
</evidence>
<dbReference type="GO" id="GO:0004725">
    <property type="term" value="F:protein tyrosine phosphatase activity"/>
    <property type="evidence" value="ECO:0007669"/>
    <property type="project" value="UniProtKB-EC"/>
</dbReference>
<dbReference type="RefSeq" id="XP_022092211.1">
    <property type="nucleotide sequence ID" value="XM_022236519.1"/>
</dbReference>
<keyword evidence="3" id="KW-0378">Hydrolase</keyword>
<dbReference type="Proteomes" id="UP000694845">
    <property type="component" value="Unplaced"/>
</dbReference>
<dbReference type="SMART" id="SM00404">
    <property type="entry name" value="PTPc_motif"/>
    <property type="match status" value="1"/>
</dbReference>
<dbReference type="PANTHER" id="PTHR19134">
    <property type="entry name" value="RECEPTOR-TYPE TYROSINE-PROTEIN PHOSPHATASE"/>
    <property type="match status" value="1"/>
</dbReference>
<dbReference type="OMA" id="THLQWCG"/>
<dbReference type="GeneID" id="110980144"/>
<evidence type="ECO:0000313" key="8">
    <source>
        <dbReference type="Proteomes" id="UP000694845"/>
    </source>
</evidence>
<dbReference type="AlphaFoldDB" id="A0A8B7YL10"/>
<dbReference type="PROSITE" id="PS50056">
    <property type="entry name" value="TYR_PHOSPHATASE_2"/>
    <property type="match status" value="1"/>
</dbReference>
<accession>A0A8B7YL10</accession>
<keyword evidence="4" id="KW-0904">Protein phosphatase</keyword>
<feature type="compositionally biased region" description="Basic residues" evidence="5">
    <location>
        <begin position="1"/>
        <end position="11"/>
    </location>
</feature>
<name>A0A8B7YL10_ACAPL</name>
<dbReference type="InterPro" id="IPR000242">
    <property type="entry name" value="PTP_cat"/>
</dbReference>
<dbReference type="FunFam" id="3.90.190.10:FF:000062">
    <property type="entry name" value="Receptor-type tyrosine-protein phosphatase kappa"/>
    <property type="match status" value="1"/>
</dbReference>
<dbReference type="InterPro" id="IPR003595">
    <property type="entry name" value="Tyr_Pase_cat"/>
</dbReference>
<organism evidence="8 9">
    <name type="scientific">Acanthaster planci</name>
    <name type="common">Crown-of-thorns starfish</name>
    <dbReference type="NCBI Taxonomy" id="133434"/>
    <lineage>
        <taxon>Eukaryota</taxon>
        <taxon>Metazoa</taxon>
        <taxon>Echinodermata</taxon>
        <taxon>Eleutherozoa</taxon>
        <taxon>Asterozoa</taxon>
        <taxon>Asteroidea</taxon>
        <taxon>Valvatacea</taxon>
        <taxon>Valvatida</taxon>
        <taxon>Acanthasteridae</taxon>
        <taxon>Acanthaster</taxon>
    </lineage>
</organism>
<dbReference type="OrthoDB" id="8609993at2759"/>
<dbReference type="InterPro" id="IPR029021">
    <property type="entry name" value="Prot-tyrosine_phosphatase-like"/>
</dbReference>
<dbReference type="SMART" id="SM00194">
    <property type="entry name" value="PTPc"/>
    <property type="match status" value="1"/>
</dbReference>
<evidence type="ECO:0000256" key="5">
    <source>
        <dbReference type="SAM" id="MobiDB-lite"/>
    </source>
</evidence>
<dbReference type="PANTHER" id="PTHR19134:SF562">
    <property type="entry name" value="PROTEIN-TYROSINE-PHOSPHATASE"/>
    <property type="match status" value="1"/>
</dbReference>
<comment type="similarity">
    <text evidence="1">Belongs to the protein-tyrosine phosphatase family.</text>
</comment>
<evidence type="ECO:0000256" key="2">
    <source>
        <dbReference type="ARBA" id="ARBA00013064"/>
    </source>
</evidence>
<sequence>MGKPNKEKKKPVPAPRKTAACGKGLKDYPYENMPPVFVDDSVVEPDAKNNPDGAKFKKRPPKKEVLVYDTPRPIVHKVEPKAQAANPVARPSATGANAVHEAVPLAQFEDYIHKKKKRTYRDGNGFLKDYEDLPAPVKHACSVGKKRANKEKNRYANILPYDDTRVVLEKLPNKPNSDYVNASYIDGFDEPRKYIATQGPTKVSVDDMWRMVWQENVSKIVMLTNLRDGVKEKCDKYWPDDTTTYGNITVRLMNEVEHNGYIVREFTLAIKSQKRLRQVCQFHFTAWPGDGLPKESAKLIEFIKAVREFRPDGAGPMVVHCSTGTGRTGLFIVLDAMLDQVEKEGRVDIWNFTRSMRDKRIGVIQSALHYEFIFDTLLNTLKCAETTVKSA</sequence>
<dbReference type="SUPFAM" id="SSF52799">
    <property type="entry name" value="(Phosphotyrosine protein) phosphatases II"/>
    <property type="match status" value="1"/>
</dbReference>
<dbReference type="Gene3D" id="3.90.190.10">
    <property type="entry name" value="Protein tyrosine phosphatase superfamily"/>
    <property type="match status" value="1"/>
</dbReference>
<evidence type="ECO:0000256" key="4">
    <source>
        <dbReference type="ARBA" id="ARBA00022912"/>
    </source>
</evidence>
<dbReference type="PROSITE" id="PS50055">
    <property type="entry name" value="TYR_PHOSPHATASE_PTP"/>
    <property type="match status" value="1"/>
</dbReference>
<dbReference type="EC" id="3.1.3.48" evidence="2"/>
<dbReference type="Pfam" id="PF00102">
    <property type="entry name" value="Y_phosphatase"/>
    <property type="match status" value="1"/>
</dbReference>
<evidence type="ECO:0000256" key="1">
    <source>
        <dbReference type="ARBA" id="ARBA00009580"/>
    </source>
</evidence>
<reference evidence="9" key="1">
    <citation type="submission" date="2025-08" db="UniProtKB">
        <authorList>
            <consortium name="RefSeq"/>
        </authorList>
    </citation>
    <scope>IDENTIFICATION</scope>
</reference>
<evidence type="ECO:0000259" key="7">
    <source>
        <dbReference type="PROSITE" id="PS50056"/>
    </source>
</evidence>
<evidence type="ECO:0000313" key="9">
    <source>
        <dbReference type="RefSeq" id="XP_022092211.1"/>
    </source>
</evidence>
<feature type="domain" description="Tyrosine-protein phosphatase" evidence="6">
    <location>
        <begin position="126"/>
        <end position="380"/>
    </location>
</feature>
<dbReference type="KEGG" id="aplc:110980144"/>
<evidence type="ECO:0000256" key="3">
    <source>
        <dbReference type="ARBA" id="ARBA00022801"/>
    </source>
</evidence>
<dbReference type="InterPro" id="IPR050348">
    <property type="entry name" value="Protein-Tyr_Phosphatase"/>
</dbReference>
<gene>
    <name evidence="9" type="primary">LOC110980144</name>
</gene>
<feature type="region of interest" description="Disordered" evidence="5">
    <location>
        <begin position="42"/>
        <end position="63"/>
    </location>
</feature>
<feature type="domain" description="Tyrosine specific protein phosphatases" evidence="7">
    <location>
        <begin position="300"/>
        <end position="371"/>
    </location>
</feature>
<feature type="region of interest" description="Disordered" evidence="5">
    <location>
        <begin position="1"/>
        <end position="26"/>
    </location>
</feature>
<dbReference type="InterPro" id="IPR000387">
    <property type="entry name" value="Tyr_Pase_dom"/>
</dbReference>
<proteinExistence type="inferred from homology"/>
<keyword evidence="8" id="KW-1185">Reference proteome</keyword>